<dbReference type="RefSeq" id="WP_155326340.1">
    <property type="nucleotide sequence ID" value="NZ_AP021877.1"/>
</dbReference>
<dbReference type="KEGG" id="dov:DSCO28_73270"/>
<feature type="transmembrane region" description="Helical" evidence="1">
    <location>
        <begin position="57"/>
        <end position="75"/>
    </location>
</feature>
<dbReference type="EMBL" id="AP021877">
    <property type="protein sequence ID" value="BBO86761.1"/>
    <property type="molecule type" value="Genomic_DNA"/>
</dbReference>
<feature type="transmembrane region" description="Helical" evidence="1">
    <location>
        <begin position="30"/>
        <end position="51"/>
    </location>
</feature>
<gene>
    <name evidence="2" type="ORF">DSCO28_73270</name>
</gene>
<accession>A0A5K8A2U3</accession>
<geneLocation type="plasmid" evidence="3">
    <name>do28_1 dna</name>
</geneLocation>
<evidence type="ECO:0000256" key="1">
    <source>
        <dbReference type="SAM" id="Phobius"/>
    </source>
</evidence>
<protein>
    <submittedName>
        <fullName evidence="2">Uncharacterized protein</fullName>
    </submittedName>
</protein>
<proteinExistence type="predicted"/>
<evidence type="ECO:0000313" key="2">
    <source>
        <dbReference type="EMBL" id="BBO86761.1"/>
    </source>
</evidence>
<organism evidence="2 3">
    <name type="scientific">Desulfosarcina ovata subsp. sediminis</name>
    <dbReference type="NCBI Taxonomy" id="885957"/>
    <lineage>
        <taxon>Bacteria</taxon>
        <taxon>Pseudomonadati</taxon>
        <taxon>Thermodesulfobacteriota</taxon>
        <taxon>Desulfobacteria</taxon>
        <taxon>Desulfobacterales</taxon>
        <taxon>Desulfosarcinaceae</taxon>
        <taxon>Desulfosarcina</taxon>
    </lineage>
</organism>
<keyword evidence="1" id="KW-0472">Membrane</keyword>
<keyword evidence="1" id="KW-1133">Transmembrane helix</keyword>
<dbReference type="Proteomes" id="UP000425960">
    <property type="component" value="Plasmid Do28_1"/>
</dbReference>
<keyword evidence="2" id="KW-0614">Plasmid</keyword>
<reference evidence="2 3" key="1">
    <citation type="submission" date="2019-11" db="EMBL/GenBank/DDBJ databases">
        <title>Comparative genomics of hydrocarbon-degrading Desulfosarcina strains.</title>
        <authorList>
            <person name="Watanabe M."/>
            <person name="Kojima H."/>
            <person name="Fukui M."/>
        </authorList>
    </citation>
    <scope>NUCLEOTIDE SEQUENCE [LARGE SCALE GENOMIC DNA]</scope>
    <source>
        <strain evidence="2 3">28bB2T</strain>
        <plasmid evidence="3">do28_1 dna</plasmid>
    </source>
</reference>
<name>A0A5K8A2U3_9BACT</name>
<keyword evidence="1" id="KW-0812">Transmembrane</keyword>
<dbReference type="AlphaFoldDB" id="A0A5K8A2U3"/>
<evidence type="ECO:0000313" key="3">
    <source>
        <dbReference type="Proteomes" id="UP000425960"/>
    </source>
</evidence>
<sequence length="93" mass="10691">MEDFKQVLKHWGIGPHELEQVINGLKFERIFYTGIGVIGLIVCIFSNGLILFYEGCVLMALGTVALVCRTWRIRVLERKKFVFFKDWLLGKGA</sequence>